<name>S8DN64_9LAMI</name>
<dbReference type="Proteomes" id="UP000015453">
    <property type="component" value="Unassembled WGS sequence"/>
</dbReference>
<feature type="non-terminal residue" evidence="1">
    <location>
        <position position="374"/>
    </location>
</feature>
<dbReference type="AlphaFoldDB" id="S8DN64"/>
<proteinExistence type="predicted"/>
<protein>
    <submittedName>
        <fullName evidence="1">Uncharacterized protein</fullName>
    </submittedName>
</protein>
<sequence>MNSLAFSVNPVPRGHSASVTVAAAAKGFFVPPDDLLKGKGCELGGWRGSAATSAFRPAEPRKLLETPLVSTSILSMSDALTSEHGRVALDFDLNVPDERVLEEIASRGAASSCMKPDFGYAKFLNEPSSISVPPGRSSGGVLDLDLNRVDDASDAGNFSRSSGFRKGDIIIPALNLKPFEGYLAADGRRDLDLNNGPAGVEEAGGGNAEQFSIHQQIKVGIMPPPPQISAAGLRMNSPAAGQGNFSSWFPPGISFSTAAFPSMLPDRGGEHQFSVFPPSAAAQRAAFAPHSAVTSSFASEIYRGSVLPSSPAVPFQSGSFQFPIYPFGAASYPLPSATLPVGAASYVDSSPGSRLYVPPIHSQLLGPVAAPQFQ</sequence>
<keyword evidence="2" id="KW-1185">Reference proteome</keyword>
<dbReference type="EMBL" id="AUSU01004820">
    <property type="protein sequence ID" value="EPS64443.1"/>
    <property type="molecule type" value="Genomic_DNA"/>
</dbReference>
<dbReference type="PANTHER" id="PTHR46548:SF1">
    <property type="entry name" value="BAH AND TFIIS DOMAIN-CONTAINING PROTEIN-RELATED"/>
    <property type="match status" value="1"/>
</dbReference>
<gene>
    <name evidence="1" type="ORF">M569_10339</name>
</gene>
<organism evidence="1 2">
    <name type="scientific">Genlisea aurea</name>
    <dbReference type="NCBI Taxonomy" id="192259"/>
    <lineage>
        <taxon>Eukaryota</taxon>
        <taxon>Viridiplantae</taxon>
        <taxon>Streptophyta</taxon>
        <taxon>Embryophyta</taxon>
        <taxon>Tracheophyta</taxon>
        <taxon>Spermatophyta</taxon>
        <taxon>Magnoliopsida</taxon>
        <taxon>eudicotyledons</taxon>
        <taxon>Gunneridae</taxon>
        <taxon>Pentapetalae</taxon>
        <taxon>asterids</taxon>
        <taxon>lamiids</taxon>
        <taxon>Lamiales</taxon>
        <taxon>Lentibulariaceae</taxon>
        <taxon>Genlisea</taxon>
    </lineage>
</organism>
<comment type="caution">
    <text evidence="1">The sequence shown here is derived from an EMBL/GenBank/DDBJ whole genome shotgun (WGS) entry which is preliminary data.</text>
</comment>
<dbReference type="PANTHER" id="PTHR46548">
    <property type="entry name" value="BAH AND TFIIS DOMAIN-CONTAINING PROTEIN-RELATED"/>
    <property type="match status" value="1"/>
</dbReference>
<reference evidence="1 2" key="1">
    <citation type="journal article" date="2013" name="BMC Genomics">
        <title>The miniature genome of a carnivorous plant Genlisea aurea contains a low number of genes and short non-coding sequences.</title>
        <authorList>
            <person name="Leushkin E.V."/>
            <person name="Sutormin R.A."/>
            <person name="Nabieva E.R."/>
            <person name="Penin A.A."/>
            <person name="Kondrashov A.S."/>
            <person name="Logacheva M.D."/>
        </authorList>
    </citation>
    <scope>NUCLEOTIDE SEQUENCE [LARGE SCALE GENOMIC DNA]</scope>
</reference>
<evidence type="ECO:0000313" key="1">
    <source>
        <dbReference type="EMBL" id="EPS64443.1"/>
    </source>
</evidence>
<dbReference type="OrthoDB" id="1917005at2759"/>
<evidence type="ECO:0000313" key="2">
    <source>
        <dbReference type="Proteomes" id="UP000015453"/>
    </source>
</evidence>
<accession>S8DN64</accession>